<accession>A0A2A7UWE9</accession>
<organism evidence="1 2">
    <name type="scientific">Comamonas terrigena</name>
    <dbReference type="NCBI Taxonomy" id="32013"/>
    <lineage>
        <taxon>Bacteria</taxon>
        <taxon>Pseudomonadati</taxon>
        <taxon>Pseudomonadota</taxon>
        <taxon>Betaproteobacteria</taxon>
        <taxon>Burkholderiales</taxon>
        <taxon>Comamonadaceae</taxon>
        <taxon>Comamonas</taxon>
    </lineage>
</organism>
<dbReference type="InterPro" id="IPR006311">
    <property type="entry name" value="TAT_signal"/>
</dbReference>
<dbReference type="SUPFAM" id="SSF50969">
    <property type="entry name" value="YVTN repeat-like/Quinoprotein amine dehydrogenase"/>
    <property type="match status" value="1"/>
</dbReference>
<dbReference type="InterPro" id="IPR011044">
    <property type="entry name" value="Quino_amine_DH_bsu"/>
</dbReference>
<dbReference type="InterPro" id="IPR008311">
    <property type="entry name" value="UCP028101"/>
</dbReference>
<dbReference type="EMBL" id="PDEA01000001">
    <property type="protein sequence ID" value="PEH89620.1"/>
    <property type="molecule type" value="Genomic_DNA"/>
</dbReference>
<reference evidence="2" key="1">
    <citation type="submission" date="2017-09" db="EMBL/GenBank/DDBJ databases">
        <title>FDA dAtabase for Regulatory Grade micrObial Sequences (FDA-ARGOS): Supporting development and validation of Infectious Disease Dx tests.</title>
        <authorList>
            <person name="Minogue T."/>
            <person name="Wolcott M."/>
            <person name="Wasieloski L."/>
            <person name="Aguilar W."/>
            <person name="Moore D."/>
            <person name="Tallon L."/>
            <person name="Sadzewicz L."/>
            <person name="Ott S."/>
            <person name="Zhao X."/>
            <person name="Nagaraj S."/>
            <person name="Vavikolanu K."/>
            <person name="Aluvathingal J."/>
            <person name="Nadendla S."/>
            <person name="Sichtig H."/>
        </authorList>
    </citation>
    <scope>NUCLEOTIDE SEQUENCE [LARGE SCALE GENOMIC DNA]</scope>
    <source>
        <strain evidence="2">FDAARGOS_394</strain>
    </source>
</reference>
<comment type="caution">
    <text evidence="1">The sequence shown here is derived from an EMBL/GenBank/DDBJ whole genome shotgun (WGS) entry which is preliminary data.</text>
</comment>
<dbReference type="AlphaFoldDB" id="A0A2A7UWE9"/>
<dbReference type="Pfam" id="PF07433">
    <property type="entry name" value="DUF1513"/>
    <property type="match status" value="1"/>
</dbReference>
<keyword evidence="2" id="KW-1185">Reference proteome</keyword>
<dbReference type="Proteomes" id="UP000220246">
    <property type="component" value="Unassembled WGS sequence"/>
</dbReference>
<proteinExistence type="predicted"/>
<evidence type="ECO:0000313" key="2">
    <source>
        <dbReference type="Proteomes" id="UP000220246"/>
    </source>
</evidence>
<protein>
    <submittedName>
        <fullName evidence="1">DUF1513 domain-containing protein</fullName>
    </submittedName>
</protein>
<dbReference type="GeneID" id="80801804"/>
<dbReference type="Gene3D" id="2.130.10.10">
    <property type="entry name" value="YVTN repeat-like/Quinoprotein amine dehydrogenase"/>
    <property type="match status" value="1"/>
</dbReference>
<evidence type="ECO:0000313" key="1">
    <source>
        <dbReference type="EMBL" id="PEH89620.1"/>
    </source>
</evidence>
<dbReference type="InterPro" id="IPR015943">
    <property type="entry name" value="WD40/YVTN_repeat-like_dom_sf"/>
</dbReference>
<name>A0A2A7UWE9_COMTR</name>
<dbReference type="PROSITE" id="PS51318">
    <property type="entry name" value="TAT"/>
    <property type="match status" value="1"/>
</dbReference>
<sequence>MPSSSPSRRQWLQAVGLTGLGGLAGLNGLAPLSAWAGSATATAQSGPVGPQRLAAAWMQGHDLFAGIVQLTLDGAPLQVLQSERIPTRAHGMTVEADGAVVFTSRRPGDWLLRLRAGTAPQWGWIEPDRAFTGHVIHSRDGRQLYTTETDLETGQGLIGVRDAASLEKTAEWPTHGMDPHQLLLDADGSLVVANGGIPSQIETGRRKLQLTQMDSSIVRLQPAAQGALDGQWRLTDTRLSLRHLCWGPQVAWQPARRWLGIALQAEHDDPSTRAQAPVLALFDGQQLQVQPLPAGTALAGYGGDIGCDGQHFAVSCPRADQLTWWQPPARAGEPVQWHGSRPLQGVYPVANHSVSPLLPAPSPAGLWTAGEAAATRLADAASPQPAPALGTTHGRVMDNHWIPLPATA</sequence>
<dbReference type="OrthoDB" id="5624218at2"/>
<dbReference type="RefSeq" id="WP_066532558.1">
    <property type="nucleotide sequence ID" value="NZ_PDEA01000001.1"/>
</dbReference>
<dbReference type="STRING" id="1219032.GCA_001515545_00228"/>
<gene>
    <name evidence="1" type="ORF">CRM82_14360</name>
</gene>